<dbReference type="AlphaFoldDB" id="A0A6P7S884"/>
<comment type="caution">
    <text evidence="5">Lacks conserved residue(s) required for the propagation of feature annotation.</text>
</comment>
<protein>
    <submittedName>
        <fullName evidence="9">Complement factor H</fullName>
    </submittedName>
</protein>
<evidence type="ECO:0000313" key="9">
    <source>
        <dbReference type="RefSeq" id="XP_029634395.1"/>
    </source>
</evidence>
<feature type="disulfide bond" evidence="5">
    <location>
        <begin position="204"/>
        <end position="231"/>
    </location>
</feature>
<dbReference type="Pfam" id="PF00084">
    <property type="entry name" value="Sushi"/>
    <property type="match status" value="3"/>
</dbReference>
<feature type="disulfide bond" evidence="5">
    <location>
        <begin position="145"/>
        <end position="172"/>
    </location>
</feature>
<keyword evidence="3 5" id="KW-1015">Disulfide bond</keyword>
<dbReference type="SMART" id="SM00032">
    <property type="entry name" value="CCP"/>
    <property type="match status" value="6"/>
</dbReference>
<evidence type="ECO:0000256" key="1">
    <source>
        <dbReference type="ARBA" id="ARBA00022659"/>
    </source>
</evidence>
<dbReference type="InterPro" id="IPR035976">
    <property type="entry name" value="Sushi/SCR/CCP_sf"/>
</dbReference>
<feature type="signal peptide" evidence="6">
    <location>
        <begin position="1"/>
        <end position="18"/>
    </location>
</feature>
<evidence type="ECO:0000256" key="5">
    <source>
        <dbReference type="PROSITE-ProRule" id="PRU00302"/>
    </source>
</evidence>
<name>A0A6P7S884_9MOLL</name>
<keyword evidence="8" id="KW-1185">Reference proteome</keyword>
<dbReference type="InterPro" id="IPR000436">
    <property type="entry name" value="Sushi_SCR_CCP_dom"/>
</dbReference>
<dbReference type="Gene3D" id="2.10.70.10">
    <property type="entry name" value="Complement Module, domain 1"/>
    <property type="match status" value="3"/>
</dbReference>
<dbReference type="CDD" id="cd00033">
    <property type="entry name" value="CCP"/>
    <property type="match status" value="3"/>
</dbReference>
<dbReference type="RefSeq" id="XP_029634395.1">
    <property type="nucleotide sequence ID" value="XM_029778535.2"/>
</dbReference>
<keyword evidence="6" id="KW-0732">Signal</keyword>
<organism evidence="8 9">
    <name type="scientific">Octopus sinensis</name>
    <name type="common">East Asian common octopus</name>
    <dbReference type="NCBI Taxonomy" id="2607531"/>
    <lineage>
        <taxon>Eukaryota</taxon>
        <taxon>Metazoa</taxon>
        <taxon>Spiralia</taxon>
        <taxon>Lophotrochozoa</taxon>
        <taxon>Mollusca</taxon>
        <taxon>Cephalopoda</taxon>
        <taxon>Coleoidea</taxon>
        <taxon>Octopodiformes</taxon>
        <taxon>Octopoda</taxon>
        <taxon>Incirrata</taxon>
        <taxon>Octopodidae</taxon>
        <taxon>Octopus</taxon>
    </lineage>
</organism>
<reference evidence="9" key="1">
    <citation type="submission" date="2025-08" db="UniProtKB">
        <authorList>
            <consortium name="RefSeq"/>
        </authorList>
    </citation>
    <scope>IDENTIFICATION</scope>
</reference>
<proteinExistence type="predicted"/>
<feature type="disulfide bond" evidence="5">
    <location>
        <begin position="321"/>
        <end position="348"/>
    </location>
</feature>
<dbReference type="SUPFAM" id="SSF57535">
    <property type="entry name" value="Complement control module/SCR domain"/>
    <property type="match status" value="4"/>
</dbReference>
<accession>A0A6P7S884</accession>
<evidence type="ECO:0000256" key="2">
    <source>
        <dbReference type="ARBA" id="ARBA00022737"/>
    </source>
</evidence>
<dbReference type="InterPro" id="IPR050350">
    <property type="entry name" value="Compl-Cell_Adhes-Reg"/>
</dbReference>
<evidence type="ECO:0000256" key="4">
    <source>
        <dbReference type="ARBA" id="ARBA00023180"/>
    </source>
</evidence>
<feature type="domain" description="Sushi" evidence="7">
    <location>
        <begin position="175"/>
        <end position="233"/>
    </location>
</feature>
<feature type="domain" description="Sushi" evidence="7">
    <location>
        <begin position="296"/>
        <end position="350"/>
    </location>
</feature>
<evidence type="ECO:0000259" key="7">
    <source>
        <dbReference type="PROSITE" id="PS50923"/>
    </source>
</evidence>
<evidence type="ECO:0000256" key="6">
    <source>
        <dbReference type="SAM" id="SignalP"/>
    </source>
</evidence>
<keyword evidence="2" id="KW-0677">Repeat</keyword>
<evidence type="ECO:0000313" key="8">
    <source>
        <dbReference type="Proteomes" id="UP000515154"/>
    </source>
</evidence>
<dbReference type="KEGG" id="osn:115209928"/>
<keyword evidence="1 5" id="KW-0768">Sushi</keyword>
<dbReference type="PROSITE" id="PS50923">
    <property type="entry name" value="SUSHI"/>
    <property type="match status" value="3"/>
</dbReference>
<gene>
    <name evidence="9" type="primary">LOC115209928</name>
</gene>
<evidence type="ECO:0000256" key="3">
    <source>
        <dbReference type="ARBA" id="ARBA00023157"/>
    </source>
</evidence>
<feature type="chain" id="PRO_5028385603" evidence="6">
    <location>
        <begin position="19"/>
        <end position="495"/>
    </location>
</feature>
<dbReference type="PANTHER" id="PTHR19325">
    <property type="entry name" value="COMPLEMENT COMPONENT-RELATED SUSHI DOMAIN-CONTAINING"/>
    <property type="match status" value="1"/>
</dbReference>
<feature type="domain" description="Sushi" evidence="7">
    <location>
        <begin position="117"/>
        <end position="174"/>
    </location>
</feature>
<sequence length="495" mass="56666">MISRTFFFLFLIILTVKSENNTFGNVMKTIVSEYSNSTSTDNNYAAWFFEQMIKLLNCGPLPKLNNSQIQYTLKWEEEKIHLQQKCNRYYEASVENTADIICWNGKWMYEDRKCKLITCPIFPKPANSFMINVAYTYNSVIRFSCVSDYILRGNNTIRCQENKQWSSLPPICEIVKCLPPNPPKHGKVNNTNEVEINETIHYSCLKPYNLKGESVLTCLQGGSWSFPAPVCILKCVVPEIAGRVVTISEGTILKPRTLINQGEKVLYSCKRSFIPVAFGVVQCLSGKWYPDILCRKTCKIEKLHGLNYILSHNFSVIEYSCSAGETLLGDSKRTCLENGTWSGKLPQCVKYCQLLPVFGIYSYRNSDTLQYLPFGSTVLENTNIMYSCELPYVKSSSKNVMCRNGILTPKPRCSFRDIQLINSEVSFTHLSSNYYVCKTKYTCEFFGYRRKSCNYNKCQYYANARCVQLGFNNATSEMYISAKTTNCCAMQCYDD</sequence>
<dbReference type="PANTHER" id="PTHR19325:SF575">
    <property type="entry name" value="LOCOMOTION-RELATED PROTEIN HIKARU GENKI"/>
    <property type="match status" value="1"/>
</dbReference>
<dbReference type="Proteomes" id="UP000515154">
    <property type="component" value="Linkage group LG3"/>
</dbReference>
<keyword evidence="4" id="KW-0325">Glycoprotein</keyword>